<accession>G4H2Y2</accession>
<protein>
    <submittedName>
        <fullName evidence="1">Uncharacterized protein</fullName>
    </submittedName>
</protein>
<evidence type="ECO:0000313" key="1">
    <source>
        <dbReference type="EMBL" id="AEV73819.1"/>
    </source>
</evidence>
<sequence>MLPDNVIAHRTDADHSKTLAVTTEFVIWTPWAGYSPSSTANDQHQPASSLATAMLATTDRFLR</sequence>
<dbReference type="EMBL" id="CP003169">
    <property type="protein sequence ID" value="AEV73819.1"/>
    <property type="molecule type" value="Genomic_DNA"/>
</dbReference>
<dbReference type="HOGENOM" id="CLU_2881085_0_0_11"/>
<name>G4H2Y2_MYCRN</name>
<dbReference type="KEGG" id="mrh:MycrhN_3294"/>
<organism evidence="1 4">
    <name type="scientific">Mycolicibacterium rhodesiae (strain NBB3)</name>
    <name type="common">Mycobacterium rhodesiae</name>
    <dbReference type="NCBI Taxonomy" id="710685"/>
    <lineage>
        <taxon>Bacteria</taxon>
        <taxon>Bacillati</taxon>
        <taxon>Actinomycetota</taxon>
        <taxon>Actinomycetes</taxon>
        <taxon>Mycobacteriales</taxon>
        <taxon>Mycobacteriaceae</taxon>
        <taxon>Mycolicibacterium</taxon>
    </lineage>
</organism>
<gene>
    <name evidence="1" type="ordered locus">MycrhN_3294</name>
    <name evidence="2" type="ordered locus">MycrhN_4506</name>
    <name evidence="3" type="ordered locus">MycrhN_5439</name>
</gene>
<dbReference type="EMBL" id="CP003169">
    <property type="protein sequence ID" value="AEV74996.1"/>
    <property type="molecule type" value="Genomic_DNA"/>
</dbReference>
<evidence type="ECO:0000313" key="3">
    <source>
        <dbReference type="EMBL" id="AEV75913.1"/>
    </source>
</evidence>
<proteinExistence type="predicted"/>
<dbReference type="KEGG" id="mrh:MycrhN_4506"/>
<dbReference type="Proteomes" id="UP000005442">
    <property type="component" value="Chromosome"/>
</dbReference>
<dbReference type="STRING" id="710685.MycrhN_3294"/>
<reference evidence="1 4" key="1">
    <citation type="submission" date="2011-12" db="EMBL/GenBank/DDBJ databases">
        <title>Complete sequence of Mycobacterium rhodesiae NBB3.</title>
        <authorList>
            <consortium name="US DOE Joint Genome Institute"/>
            <person name="Lucas S."/>
            <person name="Han J."/>
            <person name="Lapidus A."/>
            <person name="Cheng J.-F."/>
            <person name="Goodwin L."/>
            <person name="Pitluck S."/>
            <person name="Peters L."/>
            <person name="Mikhailova N."/>
            <person name="Gu W."/>
            <person name="Detter J.C."/>
            <person name="Han C."/>
            <person name="Tapia R."/>
            <person name="Land M."/>
            <person name="Hauser L."/>
            <person name="Kyrpides N."/>
            <person name="Ivanova N."/>
            <person name="Pagani I."/>
            <person name="Mattes T."/>
            <person name="Holmes A."/>
            <person name="Rutledge P."/>
            <person name="Paulsen I."/>
            <person name="Coleman N."/>
            <person name="Woyke T."/>
        </authorList>
    </citation>
    <scope>NUCLEOTIDE SEQUENCE [LARGE SCALE GENOMIC DNA]</scope>
    <source>
        <strain evidence="1 4">NBB3</strain>
    </source>
</reference>
<keyword evidence="4" id="KW-1185">Reference proteome</keyword>
<evidence type="ECO:0000313" key="4">
    <source>
        <dbReference type="Proteomes" id="UP000005442"/>
    </source>
</evidence>
<dbReference type="EMBL" id="CP003169">
    <property type="protein sequence ID" value="AEV75913.1"/>
    <property type="molecule type" value="Genomic_DNA"/>
</dbReference>
<dbReference type="AlphaFoldDB" id="G4H2Y2"/>
<evidence type="ECO:0000313" key="2">
    <source>
        <dbReference type="EMBL" id="AEV74996.1"/>
    </source>
</evidence>
<dbReference type="KEGG" id="mrh:MycrhN_5439"/>